<dbReference type="InterPro" id="IPR036411">
    <property type="entry name" value="TorD-like_sf"/>
</dbReference>
<sequence>MTATALVDKIAATADAFRLLSACYYEPDKNMLLEEGLFAQLREALELCHPDSASLADAMATSLRDAPQQDLLIDYAKLFVGPDVLLAHPYGSVYLDGPKVLMGDSTMDVIARYQDADFAVSPELKEVPDHIAIELEFLYLLCFNAALAQTEERTDDQQHWNQHRQQFIADHLGRWIDEFCGRLSNNTQCDYYRHLADLTQRFINAQKATA</sequence>
<dbReference type="InterPro" id="IPR020945">
    <property type="entry name" value="DMSO/NO3_reduct_chaperone"/>
</dbReference>
<dbReference type="PANTHER" id="PTHR34227:SF1">
    <property type="entry name" value="DIMETHYL SULFOXIDE REDUCTASE CHAPERONE-RELATED"/>
    <property type="match status" value="1"/>
</dbReference>
<dbReference type="RefSeq" id="WP_191154405.1">
    <property type="nucleotide sequence ID" value="NZ_JACWUN010000005.1"/>
</dbReference>
<accession>A0A8J6UI20</accession>
<organism evidence="2 3">
    <name type="scientific">Pelovirga terrestris</name>
    <dbReference type="NCBI Taxonomy" id="2771352"/>
    <lineage>
        <taxon>Bacteria</taxon>
        <taxon>Pseudomonadati</taxon>
        <taxon>Thermodesulfobacteriota</taxon>
        <taxon>Desulfuromonadia</taxon>
        <taxon>Geobacterales</taxon>
        <taxon>Geobacteraceae</taxon>
        <taxon>Pelovirga</taxon>
    </lineage>
</organism>
<keyword evidence="3" id="KW-1185">Reference proteome</keyword>
<evidence type="ECO:0000313" key="3">
    <source>
        <dbReference type="Proteomes" id="UP000632828"/>
    </source>
</evidence>
<reference evidence="2" key="1">
    <citation type="submission" date="2020-09" db="EMBL/GenBank/DDBJ databases">
        <title>Pelobacter alkaliphilus sp. nov., a novel anaerobic arsenate-reducing bacterium from terrestrial mud volcano.</title>
        <authorList>
            <person name="Khomyakova M.A."/>
            <person name="Merkel A.Y."/>
            <person name="Slobodkin A.I."/>
        </authorList>
    </citation>
    <scope>NUCLEOTIDE SEQUENCE</scope>
    <source>
        <strain evidence="2">M08fum</strain>
    </source>
</reference>
<keyword evidence="1" id="KW-0143">Chaperone</keyword>
<dbReference type="InterPro" id="IPR050289">
    <property type="entry name" value="TorD/DmsD_chaperones"/>
</dbReference>
<dbReference type="SUPFAM" id="SSF89155">
    <property type="entry name" value="TorD-like"/>
    <property type="match status" value="1"/>
</dbReference>
<gene>
    <name evidence="2" type="ORF">ICT70_05520</name>
</gene>
<dbReference type="Pfam" id="PF02613">
    <property type="entry name" value="Nitrate_red_del"/>
    <property type="match status" value="1"/>
</dbReference>
<dbReference type="EMBL" id="JACWUN010000005">
    <property type="protein sequence ID" value="MBD1400125.1"/>
    <property type="molecule type" value="Genomic_DNA"/>
</dbReference>
<evidence type="ECO:0000313" key="2">
    <source>
        <dbReference type="EMBL" id="MBD1400125.1"/>
    </source>
</evidence>
<comment type="caution">
    <text evidence="2">The sequence shown here is derived from an EMBL/GenBank/DDBJ whole genome shotgun (WGS) entry which is preliminary data.</text>
</comment>
<name>A0A8J6UI20_9BACT</name>
<protein>
    <submittedName>
        <fullName evidence="2">Molecular chaperone TorD family protein</fullName>
    </submittedName>
</protein>
<evidence type="ECO:0000256" key="1">
    <source>
        <dbReference type="ARBA" id="ARBA00023186"/>
    </source>
</evidence>
<dbReference type="PANTHER" id="PTHR34227">
    <property type="entry name" value="CHAPERONE PROTEIN YCDY"/>
    <property type="match status" value="1"/>
</dbReference>
<dbReference type="Proteomes" id="UP000632828">
    <property type="component" value="Unassembled WGS sequence"/>
</dbReference>
<proteinExistence type="predicted"/>
<dbReference type="AlphaFoldDB" id="A0A8J6UI20"/>
<dbReference type="Gene3D" id="1.10.3480.10">
    <property type="entry name" value="TorD-like"/>
    <property type="match status" value="1"/>
</dbReference>